<evidence type="ECO:0000256" key="3">
    <source>
        <dbReference type="ARBA" id="ARBA00022676"/>
    </source>
</evidence>
<dbReference type="Gene3D" id="3.90.550.10">
    <property type="entry name" value="Spore Coat Polysaccharide Biosynthesis Protein SpsA, Chain A"/>
    <property type="match status" value="1"/>
</dbReference>
<reference evidence="6 7" key="1">
    <citation type="submission" date="2023-01" db="EMBL/GenBank/DDBJ databases">
        <title>Characterization of estradiol degrading bacteria Microbacterium sp. MZT7 and reveal degrading genes through genome analysis.</title>
        <authorList>
            <person name="Hao P."/>
            <person name="Gao Y."/>
        </authorList>
    </citation>
    <scope>NUCLEOTIDE SEQUENCE [LARGE SCALE GENOMIC DNA]</scope>
    <source>
        <strain evidence="6 7">MZT7</strain>
    </source>
</reference>
<dbReference type="PANTHER" id="PTHR43179:SF12">
    <property type="entry name" value="GALACTOFURANOSYLTRANSFERASE GLFT2"/>
    <property type="match status" value="1"/>
</dbReference>
<keyword evidence="4" id="KW-0808">Transferase</keyword>
<dbReference type="SUPFAM" id="SSF53448">
    <property type="entry name" value="Nucleotide-diphospho-sugar transferases"/>
    <property type="match status" value="1"/>
</dbReference>
<dbReference type="PANTHER" id="PTHR43179">
    <property type="entry name" value="RHAMNOSYLTRANSFERASE WBBL"/>
    <property type="match status" value="1"/>
</dbReference>
<organism evidence="6 7">
    <name type="scientific">Microbacterium resistens</name>
    <dbReference type="NCBI Taxonomy" id="156977"/>
    <lineage>
        <taxon>Bacteria</taxon>
        <taxon>Bacillati</taxon>
        <taxon>Actinomycetota</taxon>
        <taxon>Actinomycetes</taxon>
        <taxon>Micrococcales</taxon>
        <taxon>Microbacteriaceae</taxon>
        <taxon>Microbacterium</taxon>
    </lineage>
</organism>
<evidence type="ECO:0000256" key="2">
    <source>
        <dbReference type="ARBA" id="ARBA00006739"/>
    </source>
</evidence>
<dbReference type="Pfam" id="PF00535">
    <property type="entry name" value="Glycos_transf_2"/>
    <property type="match status" value="1"/>
</dbReference>
<dbReference type="InterPro" id="IPR001173">
    <property type="entry name" value="Glyco_trans_2-like"/>
</dbReference>
<keyword evidence="3" id="KW-0328">Glycosyltransferase</keyword>
<sequence length="315" mass="33426">MTNPPPILLAIPTYRRTELLPPLIEVLRAEGGTVAHPTRILVVDNDPDRSAEPAAEAAGVAYLAEARPGIAAARQAALDAAAADELVVMIDDDVMPEPGWLAGLVDVWTTVRPTAVVGFVRYVWPEGTDPWIAAGGFLRRNRPPSGTLLSSLSTGSVLFDAAEMRRLGVAFDRALGLVGGEDMLLGRDLLARGGTIAAASDSVARDEIPENRATRAFVRRRTISQGQARTAILTRDGSVLRRLAARTLALGGGVVRLAAFGTGAAVAALRRDVAANAVLRRRTWFAQGRILGAVGRITPEYARPVPAARDPREEA</sequence>
<gene>
    <name evidence="6" type="ORF">K8F61_11280</name>
</gene>
<evidence type="ECO:0000256" key="4">
    <source>
        <dbReference type="ARBA" id="ARBA00022679"/>
    </source>
</evidence>
<feature type="domain" description="Glycosyltransferase 2-like" evidence="5">
    <location>
        <begin position="10"/>
        <end position="131"/>
    </location>
</feature>
<comment type="similarity">
    <text evidence="2">Belongs to the glycosyltransferase 2 family.</text>
</comment>
<comment type="pathway">
    <text evidence="1">Cell wall biogenesis; cell wall polysaccharide biosynthesis.</text>
</comment>
<dbReference type="Proteomes" id="UP001199642">
    <property type="component" value="Chromosome"/>
</dbReference>
<evidence type="ECO:0000259" key="5">
    <source>
        <dbReference type="Pfam" id="PF00535"/>
    </source>
</evidence>
<keyword evidence="7" id="KW-1185">Reference proteome</keyword>
<accession>A0ABY3RPV8</accession>
<evidence type="ECO:0000256" key="1">
    <source>
        <dbReference type="ARBA" id="ARBA00004776"/>
    </source>
</evidence>
<proteinExistence type="inferred from homology"/>
<dbReference type="CDD" id="cd00761">
    <property type="entry name" value="Glyco_tranf_GTA_type"/>
    <property type="match status" value="1"/>
</dbReference>
<dbReference type="RefSeq" id="WP_231819182.1">
    <property type="nucleotide sequence ID" value="NZ_CP082781.1"/>
</dbReference>
<dbReference type="EMBL" id="CP082781">
    <property type="protein sequence ID" value="UGS25270.1"/>
    <property type="molecule type" value="Genomic_DNA"/>
</dbReference>
<protein>
    <submittedName>
        <fullName evidence="6">Glycosyltransferase family 2 protein</fullName>
    </submittedName>
</protein>
<evidence type="ECO:0000313" key="7">
    <source>
        <dbReference type="Proteomes" id="UP001199642"/>
    </source>
</evidence>
<name>A0ABY3RPV8_9MICO</name>
<dbReference type="InterPro" id="IPR029044">
    <property type="entry name" value="Nucleotide-diphossugar_trans"/>
</dbReference>
<evidence type="ECO:0000313" key="6">
    <source>
        <dbReference type="EMBL" id="UGS25270.1"/>
    </source>
</evidence>